<feature type="region of interest" description="Disordered" evidence="1">
    <location>
        <begin position="1206"/>
        <end position="1237"/>
    </location>
</feature>
<feature type="compositionally biased region" description="Polar residues" evidence="1">
    <location>
        <begin position="747"/>
        <end position="758"/>
    </location>
</feature>
<evidence type="ECO:0000313" key="4">
    <source>
        <dbReference type="Proteomes" id="UP000674143"/>
    </source>
</evidence>
<dbReference type="GeneID" id="92356509"/>
<evidence type="ECO:0000313" key="3">
    <source>
        <dbReference type="EMBL" id="KAG5465045.1"/>
    </source>
</evidence>
<reference evidence="4" key="1">
    <citation type="journal article" date="2021" name="Microbiol. Resour. Announc.">
        <title>LGAAP: Leishmaniinae Genome Assembly and Annotation Pipeline.</title>
        <authorList>
            <person name="Almutairi H."/>
            <person name="Urbaniak M.D."/>
            <person name="Bates M.D."/>
            <person name="Jariyapan N."/>
            <person name="Kwakye-Nuako G."/>
            <person name="Thomaz-Soccol V."/>
            <person name="Al-Salem W.S."/>
            <person name="Dillon R.J."/>
            <person name="Bates P.A."/>
            <person name="Gatherer D."/>
        </authorList>
    </citation>
    <scope>NUCLEOTIDE SEQUENCE [LARGE SCALE GENOMIC DNA]</scope>
</reference>
<feature type="domain" description="RNA-editing substrate-binding complex 6 protein" evidence="2">
    <location>
        <begin position="987"/>
        <end position="1197"/>
    </location>
</feature>
<evidence type="ECO:0000256" key="1">
    <source>
        <dbReference type="SAM" id="MobiDB-lite"/>
    </source>
</evidence>
<name>A0A836GGT7_9TRYP</name>
<organism evidence="3 4">
    <name type="scientific">Leishmania orientalis</name>
    <dbReference type="NCBI Taxonomy" id="2249476"/>
    <lineage>
        <taxon>Eukaryota</taxon>
        <taxon>Discoba</taxon>
        <taxon>Euglenozoa</taxon>
        <taxon>Kinetoplastea</taxon>
        <taxon>Metakinetoplastina</taxon>
        <taxon>Trypanosomatida</taxon>
        <taxon>Trypanosomatidae</taxon>
        <taxon>Leishmaniinae</taxon>
        <taxon>Leishmania</taxon>
    </lineage>
</organism>
<dbReference type="EMBL" id="JAFHLR010000036">
    <property type="protein sequence ID" value="KAG5465045.1"/>
    <property type="molecule type" value="Genomic_DNA"/>
</dbReference>
<dbReference type="InterPro" id="IPR058917">
    <property type="entry name" value="RESC6_dom"/>
</dbReference>
<protein>
    <recommendedName>
        <fullName evidence="2">RNA-editing substrate-binding complex 6 protein domain-containing protein</fullName>
    </recommendedName>
</protein>
<comment type="caution">
    <text evidence="3">The sequence shown here is derived from an EMBL/GenBank/DDBJ whole genome shotgun (WGS) entry which is preliminary data.</text>
</comment>
<proteinExistence type="predicted"/>
<keyword evidence="4" id="KW-1185">Reference proteome</keyword>
<dbReference type="CDD" id="cd23735">
    <property type="entry name" value="RESC6-like"/>
    <property type="match status" value="1"/>
</dbReference>
<dbReference type="Pfam" id="PF26188">
    <property type="entry name" value="RESC6"/>
    <property type="match status" value="1"/>
</dbReference>
<dbReference type="SMR" id="A0A836GGT7"/>
<feature type="compositionally biased region" description="Low complexity" evidence="1">
    <location>
        <begin position="1217"/>
        <end position="1228"/>
    </location>
</feature>
<feature type="region of interest" description="Disordered" evidence="1">
    <location>
        <begin position="730"/>
        <end position="761"/>
    </location>
</feature>
<accession>A0A836GGT7</accession>
<evidence type="ECO:0000259" key="2">
    <source>
        <dbReference type="Pfam" id="PF26188"/>
    </source>
</evidence>
<gene>
    <name evidence="3" type="ORF">LSCM4_00497</name>
</gene>
<sequence length="1237" mass="133450">MLRDAASRSVLGYVRRPPAQVVLLGLTGRPQSHLAASSVPACGVRCYATVPTGIGDDASASLVSAANRKPGSNSSSPKAKGSRFLRTSGDALDPAKPMVDCESGAISPGDSDGGWDALYAKLLAPPDLLSAAAVAAYLQRLQGLVRHRCHLLTRACAVHELGKIMLPSLKGIDGATVLLLLQTLRKADADRSMPLVHDAATWISLYSAQMTLPQTTAAIELLLHFDRSVASELAVALAQRTPRCTLFSLSAARMAPILAALLPVLTYGRNSKLALQSIAELERDSQDDIIIAEGLRDACLGGEFLSVSPVNLAQLLRALWAFKRANQVLYNTEAATEWRSLEEAVCHMLATPEKCAVAPLAEVIAVMAELVQWKDQRSGSEVTEMSVDKAQEQLFAALLARLKTTTERLLSFSLESTSTSSILPEPWLISDLSAFWSQWSACRETCVSPSGRPSLADCKDGSDEAAAFASALQALQSALLAAVSARCSAESQNTAALHVAVCMCSKLVVSWMTSAHRASDESVGQATSDDMSSMLPDLTSLMPEAMLQSILDGVAAQQLSDSITWTPEMVREAIISLGNSRDSAHRSRALELARKWYRQMQARSRDGVRLQPIELLAFFVPTLLREEKKGVAEAVKASLSRWSVSEVLYFFLEIATHGGRTGGVESMTVLRDSGKLLCAYAAKASASQLVGLVECYGLAQVRSDDFCEAVATRVSELLRTTVADTSRETMYSSVVPPATAPSDRADTSNAGGEGTVQTDGAAANSSLSGAAKYPGVSIAQLARLLRCLALMETRQMSPFVDAVQSITRAADADQGTAEEITQLIAAYAKMLIWSFPVLRALAERLLRIRQSEVTLSHLTTAQLALLRMDVTLPSITGRFYEQLSEVYVPAAGPSRVSAAGRFSLNDMVVQLSIIARLRDHPSDRPLDDAVVELLIEHIIGDADRLKMDEVAEVLLSLGRLGKGNSAAFQSLTVRTLGMVPRAPPRLMAHVVEAYALAGRGDDTELFTLVADRTVAMRHEMASVTIASVLSSFAKAGVRNDRLFIEVIPRVRHVATYGTPRDVVNVVSAYATVNLWHYKLFARLAERAIQLRADFRTPEMVSLLKAYASVQMRYERLFTEFAPRIQTLVHLLSASDLARIMSSYAQLDIRCPPVWKATAAQAVTLAHTFTLEDAKMLLDAYASQSFFNQECVDALTRRFPELASISWGSSEAATEATDSPSSDSGGSESENCDLSETV</sequence>
<dbReference type="AlphaFoldDB" id="A0A836GGT7"/>
<reference evidence="4" key="2">
    <citation type="journal article" date="2021" name="Sci. Data">
        <title>Chromosome-scale genome sequencing, assembly and annotation of six genomes from subfamily Leishmaniinae.</title>
        <authorList>
            <person name="Almutairi H."/>
            <person name="Urbaniak M.D."/>
            <person name="Bates M.D."/>
            <person name="Jariyapan N."/>
            <person name="Kwakye-Nuako G."/>
            <person name="Thomaz Soccol V."/>
            <person name="Al-Salem W.S."/>
            <person name="Dillon R.J."/>
            <person name="Bates P.A."/>
            <person name="Gatherer D."/>
        </authorList>
    </citation>
    <scope>NUCLEOTIDE SEQUENCE [LARGE SCALE GENOMIC DNA]</scope>
</reference>
<dbReference type="Proteomes" id="UP000674143">
    <property type="component" value="Unassembled WGS sequence"/>
</dbReference>
<feature type="region of interest" description="Disordered" evidence="1">
    <location>
        <begin position="65"/>
        <end position="91"/>
    </location>
</feature>
<dbReference type="KEGG" id="loi:92356509"/>
<dbReference type="RefSeq" id="XP_067058676.1">
    <property type="nucleotide sequence ID" value="XM_067202575.1"/>
</dbReference>